<reference evidence="2" key="1">
    <citation type="submission" date="2016-06" db="EMBL/GenBank/DDBJ databases">
        <authorList>
            <person name="Xu Y."/>
            <person name="Nagy A."/>
            <person name="Yan X."/>
            <person name="Kim S.W."/>
            <person name="Haley B."/>
            <person name="Liu N.T."/>
            <person name="Nou X."/>
        </authorList>
    </citation>
    <scope>NUCLEOTIDE SEQUENCE [LARGE SCALE GENOMIC DNA]</scope>
    <source>
        <strain evidence="2">ATCC 49129</strain>
    </source>
</reference>
<dbReference type="AlphaFoldDB" id="A0A192A128"/>
<proteinExistence type="predicted"/>
<dbReference type="Proteomes" id="UP000078572">
    <property type="component" value="Chromosome 1"/>
</dbReference>
<protein>
    <submittedName>
        <fullName evidence="1">Uncharacterized protein</fullName>
    </submittedName>
</protein>
<name>A0A192A128_9RALS</name>
<dbReference type="OrthoDB" id="9133561at2"/>
<dbReference type="RefSeq" id="WP_064805623.1">
    <property type="nucleotide sequence ID" value="NZ_CP016022.1"/>
</dbReference>
<gene>
    <name evidence="1" type="ORF">A9Y76_16770</name>
</gene>
<dbReference type="GeneID" id="61527678"/>
<dbReference type="EMBL" id="CP016022">
    <property type="protein sequence ID" value="ANJ74002.1"/>
    <property type="molecule type" value="Genomic_DNA"/>
</dbReference>
<keyword evidence="2" id="KW-1185">Reference proteome</keyword>
<organism evidence="1 2">
    <name type="scientific">Ralstonia insidiosa</name>
    <dbReference type="NCBI Taxonomy" id="190721"/>
    <lineage>
        <taxon>Bacteria</taxon>
        <taxon>Pseudomonadati</taxon>
        <taxon>Pseudomonadota</taxon>
        <taxon>Betaproteobacteria</taxon>
        <taxon>Burkholderiales</taxon>
        <taxon>Burkholderiaceae</taxon>
        <taxon>Ralstonia</taxon>
    </lineage>
</organism>
<accession>A0A192A128</accession>
<sequence length="162" mass="18116">MRLDLKNNKWKITIALIVVVGTVLLGLGFRIHIGYFSEDRIAALRAEALLVKRFNSKQFDLIYADAAQAMRDAVSRRQMVEAMTATMDAFGTIVEDTEGAVTCFPDQVRMVRWLKSSSGAELTQMSMWYTPGGDAKLLMMQISPGREAVDPAIVEQHRCSSR</sequence>
<evidence type="ECO:0000313" key="1">
    <source>
        <dbReference type="EMBL" id="ANJ74002.1"/>
    </source>
</evidence>
<evidence type="ECO:0000313" key="2">
    <source>
        <dbReference type="Proteomes" id="UP000078572"/>
    </source>
</evidence>